<dbReference type="OrthoDB" id="6990210at2"/>
<evidence type="ECO:0008006" key="4">
    <source>
        <dbReference type="Google" id="ProtNLM"/>
    </source>
</evidence>
<dbReference type="EMBL" id="NQKQ01000052">
    <property type="protein sequence ID" value="PAA03167.1"/>
    <property type="molecule type" value="Genomic_DNA"/>
</dbReference>
<feature type="transmembrane region" description="Helical" evidence="1">
    <location>
        <begin position="314"/>
        <end position="332"/>
    </location>
</feature>
<sequence>MNKLRFYLTSPLVILVVIVALMFAMNLLVLGEQWQWGHNFFLLGICSFVIVYILASFMLSGGVFNIYSMEVGDADAPRLLVFSYWCLSFLGLVLSCYRIYRFGINGPLEGGVLFNLRYVYIWGHESNYGAQHFSLFALCLALYYAQKKRILLCIVTSAIYLISALSLAERTSVLFLFVSVVYTLFYIGWVKLKGLLVFFALLVLIFCIIAVATGRAGGEKGFDFLYSYFGYAVTALSTWMDGQAGKGCADLILGKVVDILSLGLYSCVPFDVGFADDDFNVLTYASSPYLAGGVGAVIISMAVLGGWYACLRRLACLHGGYFLAMLSCYVYALVMVFYAWQFSLTTYVYVGLILLPLFYRQRSRPTEPELNQGL</sequence>
<feature type="transmembrane region" description="Helical" evidence="1">
    <location>
        <begin position="12"/>
        <end position="29"/>
    </location>
</feature>
<feature type="transmembrane region" description="Helical" evidence="1">
    <location>
        <begin position="338"/>
        <end position="359"/>
    </location>
</feature>
<accession>A0A266ZTX9</accession>
<feature type="transmembrane region" description="Helical" evidence="1">
    <location>
        <begin position="173"/>
        <end position="189"/>
    </location>
</feature>
<keyword evidence="1" id="KW-0472">Membrane</keyword>
<dbReference type="Proteomes" id="UP000215861">
    <property type="component" value="Unassembled WGS sequence"/>
</dbReference>
<proteinExistence type="predicted"/>
<organism evidence="2 3">
    <name type="scientific">Pseudomonas fragi</name>
    <dbReference type="NCBI Taxonomy" id="296"/>
    <lineage>
        <taxon>Bacteria</taxon>
        <taxon>Pseudomonadati</taxon>
        <taxon>Pseudomonadota</taxon>
        <taxon>Gammaproteobacteria</taxon>
        <taxon>Pseudomonadales</taxon>
        <taxon>Pseudomonadaceae</taxon>
        <taxon>Pseudomonas</taxon>
    </lineage>
</organism>
<evidence type="ECO:0000313" key="3">
    <source>
        <dbReference type="Proteomes" id="UP000215861"/>
    </source>
</evidence>
<feature type="transmembrane region" description="Helical" evidence="1">
    <location>
        <begin position="224"/>
        <end position="240"/>
    </location>
</feature>
<gene>
    <name evidence="2" type="ORF">CJU81_23405</name>
</gene>
<name>A0A266ZTX9_PSEFR</name>
<dbReference type="NCBIfam" id="TIGR04370">
    <property type="entry name" value="glyco_rpt_poly"/>
    <property type="match status" value="1"/>
</dbReference>
<feature type="transmembrane region" description="Helical" evidence="1">
    <location>
        <begin position="196"/>
        <end position="218"/>
    </location>
</feature>
<feature type="transmembrane region" description="Helical" evidence="1">
    <location>
        <begin position="41"/>
        <end position="67"/>
    </location>
</feature>
<keyword evidence="1" id="KW-1133">Transmembrane helix</keyword>
<evidence type="ECO:0000256" key="1">
    <source>
        <dbReference type="SAM" id="Phobius"/>
    </source>
</evidence>
<feature type="transmembrane region" description="Helical" evidence="1">
    <location>
        <begin position="150"/>
        <end position="167"/>
    </location>
</feature>
<keyword evidence="1" id="KW-0812">Transmembrane</keyword>
<dbReference type="AlphaFoldDB" id="A0A266ZTX9"/>
<comment type="caution">
    <text evidence="2">The sequence shown here is derived from an EMBL/GenBank/DDBJ whole genome shotgun (WGS) entry which is preliminary data.</text>
</comment>
<feature type="transmembrane region" description="Helical" evidence="1">
    <location>
        <begin position="79"/>
        <end position="100"/>
    </location>
</feature>
<evidence type="ECO:0000313" key="2">
    <source>
        <dbReference type="EMBL" id="PAA03167.1"/>
    </source>
</evidence>
<dbReference type="RefSeq" id="WP_095038431.1">
    <property type="nucleotide sequence ID" value="NZ_NQKQ01000052.1"/>
</dbReference>
<protein>
    <recommendedName>
        <fullName evidence="4">Oligosaccharide repeat unit polymerase</fullName>
    </recommendedName>
</protein>
<feature type="transmembrane region" description="Helical" evidence="1">
    <location>
        <begin position="287"/>
        <end position="307"/>
    </location>
</feature>
<feature type="transmembrane region" description="Helical" evidence="1">
    <location>
        <begin position="252"/>
        <end position="275"/>
    </location>
</feature>
<feature type="transmembrane region" description="Helical" evidence="1">
    <location>
        <begin position="128"/>
        <end position="145"/>
    </location>
</feature>
<reference evidence="2 3" key="1">
    <citation type="submission" date="2017-08" db="EMBL/GenBank/DDBJ databases">
        <title>Genomic and metabolic characterisation of spoilage-associated Pseudomonas species.</title>
        <authorList>
            <person name="Stanborough T."/>
            <person name="Fegan N."/>
            <person name="Powell S.M."/>
            <person name="Singh T."/>
            <person name="Tamplin M.L."/>
            <person name="Chandry P.S."/>
        </authorList>
    </citation>
    <scope>NUCLEOTIDE SEQUENCE [LARGE SCALE GENOMIC DNA]</scope>
    <source>
        <strain evidence="2 3">F1801</strain>
    </source>
</reference>